<evidence type="ECO:0000313" key="2">
    <source>
        <dbReference type="EMBL" id="XBS89765.1"/>
    </source>
</evidence>
<sequence length="115" mass="12454">MTPRSLRYLVLVPLSVGRLVVAWLVVMQVLRKRWRDTVEAECDRQIGPRASGRARAGLSIFALALAVTFVFSPLGHPGWARPLAISSLLMAGLTGSCLLGSAVTGITCWHDRRGA</sequence>
<dbReference type="EMBL" id="CP157948">
    <property type="protein sequence ID" value="XBS89765.1"/>
    <property type="molecule type" value="Genomic_DNA"/>
</dbReference>
<proteinExistence type="predicted"/>
<keyword evidence="1" id="KW-0472">Membrane</keyword>
<dbReference type="AlphaFoldDB" id="A0AAU7QJL2"/>
<protein>
    <recommendedName>
        <fullName evidence="3">DUF3325 domain-containing protein</fullName>
    </recommendedName>
</protein>
<evidence type="ECO:0000256" key="1">
    <source>
        <dbReference type="SAM" id="Phobius"/>
    </source>
</evidence>
<dbReference type="RefSeq" id="WP_350016125.1">
    <property type="nucleotide sequence ID" value="NZ_CP157948.1"/>
</dbReference>
<gene>
    <name evidence="2" type="ORF">ABNK63_15430</name>
</gene>
<feature type="transmembrane region" description="Helical" evidence="1">
    <location>
        <begin position="54"/>
        <end position="71"/>
    </location>
</feature>
<keyword evidence="1" id="KW-0812">Transmembrane</keyword>
<evidence type="ECO:0008006" key="3">
    <source>
        <dbReference type="Google" id="ProtNLM"/>
    </source>
</evidence>
<name>A0AAU7QJL2_9GAMM</name>
<accession>A0AAU7QJL2</accession>
<reference evidence="2" key="1">
    <citation type="submission" date="2024-06" db="EMBL/GenBank/DDBJ databases">
        <authorList>
            <person name="Sun Y."/>
        </authorList>
    </citation>
    <scope>NUCLEOTIDE SEQUENCE</scope>
    <source>
        <strain evidence="2">IGA1.0</strain>
    </source>
</reference>
<feature type="transmembrane region" description="Helical" evidence="1">
    <location>
        <begin position="6"/>
        <end position="26"/>
    </location>
</feature>
<organism evidence="2">
    <name type="scientific">Rhodanobacter sp. IGA1.0</name>
    <dbReference type="NCBI Taxonomy" id="3158582"/>
    <lineage>
        <taxon>Bacteria</taxon>
        <taxon>Pseudomonadati</taxon>
        <taxon>Pseudomonadota</taxon>
        <taxon>Gammaproteobacteria</taxon>
        <taxon>Lysobacterales</taxon>
        <taxon>Rhodanobacteraceae</taxon>
        <taxon>Rhodanobacter</taxon>
    </lineage>
</organism>
<feature type="transmembrane region" description="Helical" evidence="1">
    <location>
        <begin position="83"/>
        <end position="109"/>
    </location>
</feature>
<keyword evidence="1" id="KW-1133">Transmembrane helix</keyword>